<evidence type="ECO:0000313" key="14">
    <source>
        <dbReference type="Proteomes" id="UP001163046"/>
    </source>
</evidence>
<evidence type="ECO:0000256" key="2">
    <source>
        <dbReference type="ARBA" id="ARBA00022723"/>
    </source>
</evidence>
<keyword evidence="8" id="KW-0143">Chaperone</keyword>
<dbReference type="PROSITE" id="PS50222">
    <property type="entry name" value="EF_HAND_2"/>
    <property type="match status" value="1"/>
</dbReference>
<evidence type="ECO:0000259" key="12">
    <source>
        <dbReference type="PROSITE" id="PS50222"/>
    </source>
</evidence>
<feature type="domain" description="EF-hand" evidence="12">
    <location>
        <begin position="109"/>
        <end position="135"/>
    </location>
</feature>
<dbReference type="PANTHER" id="PTHR10827:SF52">
    <property type="entry name" value="IP16409P"/>
    <property type="match status" value="1"/>
</dbReference>
<reference evidence="13" key="1">
    <citation type="submission" date="2023-01" db="EMBL/GenBank/DDBJ databases">
        <title>Genome assembly of the deep-sea coral Lophelia pertusa.</title>
        <authorList>
            <person name="Herrera S."/>
            <person name="Cordes E."/>
        </authorList>
    </citation>
    <scope>NUCLEOTIDE SEQUENCE</scope>
    <source>
        <strain evidence="13">USNM1676648</strain>
        <tissue evidence="13">Polyp</tissue>
    </source>
</reference>
<dbReference type="GO" id="GO:0005509">
    <property type="term" value="F:calcium ion binding"/>
    <property type="evidence" value="ECO:0007669"/>
    <property type="project" value="InterPro"/>
</dbReference>
<dbReference type="PROSITE" id="PS00018">
    <property type="entry name" value="EF_HAND_1"/>
    <property type="match status" value="4"/>
</dbReference>
<dbReference type="Pfam" id="PF13202">
    <property type="entry name" value="EF-hand_5"/>
    <property type="match status" value="1"/>
</dbReference>
<evidence type="ECO:0000313" key="13">
    <source>
        <dbReference type="EMBL" id="KAJ7339618.1"/>
    </source>
</evidence>
<dbReference type="InterPro" id="IPR002048">
    <property type="entry name" value="EF_hand_dom"/>
</dbReference>
<keyword evidence="7" id="KW-0325">Glycoprotein</keyword>
<evidence type="ECO:0000256" key="4">
    <source>
        <dbReference type="ARBA" id="ARBA00022737"/>
    </source>
</evidence>
<evidence type="ECO:0000256" key="1">
    <source>
        <dbReference type="ARBA" id="ARBA00004319"/>
    </source>
</evidence>
<dbReference type="OrthoDB" id="293868at2759"/>
<organism evidence="13 14">
    <name type="scientific">Desmophyllum pertusum</name>
    <dbReference type="NCBI Taxonomy" id="174260"/>
    <lineage>
        <taxon>Eukaryota</taxon>
        <taxon>Metazoa</taxon>
        <taxon>Cnidaria</taxon>
        <taxon>Anthozoa</taxon>
        <taxon>Hexacorallia</taxon>
        <taxon>Scleractinia</taxon>
        <taxon>Caryophylliina</taxon>
        <taxon>Caryophylliidae</taxon>
        <taxon>Desmophyllum</taxon>
    </lineage>
</organism>
<dbReference type="SMART" id="SM00054">
    <property type="entry name" value="EFh"/>
    <property type="match status" value="2"/>
</dbReference>
<dbReference type="InterPro" id="IPR011992">
    <property type="entry name" value="EF-hand-dom_pair"/>
</dbReference>
<dbReference type="AlphaFoldDB" id="A0A9W9YIV8"/>
<dbReference type="GO" id="GO:0005788">
    <property type="term" value="C:endoplasmic reticulum lumen"/>
    <property type="evidence" value="ECO:0007669"/>
    <property type="project" value="UniProtKB-SubCell"/>
</dbReference>
<keyword evidence="14" id="KW-1185">Reference proteome</keyword>
<keyword evidence="4" id="KW-0677">Repeat</keyword>
<keyword evidence="6" id="KW-0106">Calcium</keyword>
<evidence type="ECO:0000256" key="10">
    <source>
        <dbReference type="ARBA" id="ARBA00063143"/>
    </source>
</evidence>
<proteinExistence type="predicted"/>
<dbReference type="EMBL" id="MU827779">
    <property type="protein sequence ID" value="KAJ7339618.1"/>
    <property type="molecule type" value="Genomic_DNA"/>
</dbReference>
<dbReference type="Gene3D" id="1.10.238.10">
    <property type="entry name" value="EF-hand"/>
    <property type="match status" value="2"/>
</dbReference>
<dbReference type="InterPro" id="IPR018247">
    <property type="entry name" value="EF_Hand_1_Ca_BS"/>
</dbReference>
<comment type="subunit">
    <text evidence="10">Interacts with PCSK6 (immature form including the propeptide); probably involved in the maturation and the secretion of PCSK6.</text>
</comment>
<name>A0A9W9YIV8_9CNID</name>
<comment type="caution">
    <text evidence="13">The sequence shown here is derived from an EMBL/GenBank/DDBJ whole genome shotgun (WGS) entry which is preliminary data.</text>
</comment>
<evidence type="ECO:0000256" key="11">
    <source>
        <dbReference type="ARBA" id="ARBA00072696"/>
    </source>
</evidence>
<dbReference type="Pfam" id="PF13499">
    <property type="entry name" value="EF-hand_7"/>
    <property type="match status" value="2"/>
</dbReference>
<sequence length="222" mass="25872">MNELYEWIEQHMRKHVLHGAGLKLRDMDTNKDGKVSWEEYKAVEFNPFIEQGLTGKVLEELKEIVSRDKRRFEFSDTDNDSLLSKEELTLFLHPEESKRMTSYLVDENMDVFDKNKDGKVSLEEYLGAGVDQLNQHTVTTLSTSFRNELDTNRDGSLDKKEIRQWILPGVEEDPIHSEADYLMKQGDADKDNFLSVEELVKQYKVFAGSRVTRYGDLLKEEL</sequence>
<evidence type="ECO:0000256" key="6">
    <source>
        <dbReference type="ARBA" id="ARBA00022837"/>
    </source>
</evidence>
<evidence type="ECO:0000256" key="9">
    <source>
        <dbReference type="ARBA" id="ARBA00056975"/>
    </source>
</evidence>
<dbReference type="SUPFAM" id="SSF47473">
    <property type="entry name" value="EF-hand"/>
    <property type="match status" value="2"/>
</dbReference>
<dbReference type="GO" id="GO:0015031">
    <property type="term" value="P:protein transport"/>
    <property type="evidence" value="ECO:0007669"/>
    <property type="project" value="UniProtKB-ARBA"/>
</dbReference>
<evidence type="ECO:0000256" key="5">
    <source>
        <dbReference type="ARBA" id="ARBA00022824"/>
    </source>
</evidence>
<comment type="function">
    <text evidence="9">Probable molecular chaperone assisting protein biosynthesis and transport in the endoplasmic reticulum. Required for the proper biosynthesis and transport of pulmonary surfactant-associated protein A/SP-A, pulmonary surfactant-associated protein D/SP-D and the lipid transporter ABCA3. By regulating both the proper expression and the degradation through the endoplasmic reticulum-associated protein degradation pathway of these proteins plays a crucial role in pulmonary surfactant homeostasis. Has an anti-fibrotic activity by negatively regulating the secretion of type I and type III collagens. This calcium-binding protein also transiently associates with immature PCSK6 and regulates its secretion.</text>
</comment>
<keyword evidence="2" id="KW-0479">Metal-binding</keyword>
<comment type="subcellular location">
    <subcellularLocation>
        <location evidence="1">Endoplasmic reticulum lumen</location>
    </subcellularLocation>
</comment>
<evidence type="ECO:0000256" key="3">
    <source>
        <dbReference type="ARBA" id="ARBA00022729"/>
    </source>
</evidence>
<evidence type="ECO:0000256" key="8">
    <source>
        <dbReference type="ARBA" id="ARBA00023186"/>
    </source>
</evidence>
<keyword evidence="5" id="KW-0256">Endoplasmic reticulum</keyword>
<keyword evidence="3" id="KW-0732">Signal</keyword>
<dbReference type="FunFam" id="1.10.238.10:FF:000104">
    <property type="entry name" value="calumenin isoform X1"/>
    <property type="match status" value="1"/>
</dbReference>
<dbReference type="Proteomes" id="UP001163046">
    <property type="component" value="Unassembled WGS sequence"/>
</dbReference>
<protein>
    <recommendedName>
        <fullName evidence="11">Reticulocalbin-3</fullName>
    </recommendedName>
</protein>
<evidence type="ECO:0000256" key="7">
    <source>
        <dbReference type="ARBA" id="ARBA00023180"/>
    </source>
</evidence>
<gene>
    <name evidence="13" type="ORF">OS493_006022</name>
</gene>
<dbReference type="PANTHER" id="PTHR10827">
    <property type="entry name" value="RETICULOCALBIN"/>
    <property type="match status" value="1"/>
</dbReference>
<accession>A0A9W9YIV8</accession>